<dbReference type="AlphaFoldDB" id="A0A920CST1"/>
<name>A0A920CST1_9BACL</name>
<organism evidence="1 2">
    <name type="scientific">Paenibacillus azoreducens</name>
    <dbReference type="NCBI Taxonomy" id="116718"/>
    <lineage>
        <taxon>Bacteria</taxon>
        <taxon>Bacillati</taxon>
        <taxon>Bacillota</taxon>
        <taxon>Bacilli</taxon>
        <taxon>Bacillales</taxon>
        <taxon>Paenibacillaceae</taxon>
        <taxon>Paenibacillus</taxon>
    </lineage>
</organism>
<dbReference type="EMBL" id="BORT01000023">
    <property type="protein sequence ID" value="GIO49630.1"/>
    <property type="molecule type" value="Genomic_DNA"/>
</dbReference>
<protein>
    <submittedName>
        <fullName evidence="1">Uncharacterized protein</fullName>
    </submittedName>
</protein>
<accession>A0A920CST1</accession>
<dbReference type="RefSeq" id="WP_212980060.1">
    <property type="nucleotide sequence ID" value="NZ_AP025343.1"/>
</dbReference>
<gene>
    <name evidence="1" type="ORF">J34TS1_43950</name>
</gene>
<reference evidence="1 2" key="1">
    <citation type="submission" date="2021-03" db="EMBL/GenBank/DDBJ databases">
        <title>Antimicrobial resistance genes in bacteria isolated from Japanese honey, and their potential for conferring macrolide and lincosamide resistance in the American foulbrood pathogen Paenibacillus larvae.</title>
        <authorList>
            <person name="Okamoto M."/>
            <person name="Kumagai M."/>
            <person name="Kanamori H."/>
            <person name="Takamatsu D."/>
        </authorList>
    </citation>
    <scope>NUCLEOTIDE SEQUENCE [LARGE SCALE GENOMIC DNA]</scope>
    <source>
        <strain evidence="1 2">J34TS1</strain>
    </source>
</reference>
<comment type="caution">
    <text evidence="1">The sequence shown here is derived from an EMBL/GenBank/DDBJ whole genome shotgun (WGS) entry which is preliminary data.</text>
</comment>
<sequence length="88" mass="10008">MKCCTFCSSEAEVLFNHLTHDIGSLCVECYMKLHGSCGVCRGSFLPEKVMPDVDNRIEIKFIGTGEKNFIVCNQCDLEIRQHFPLMFV</sequence>
<keyword evidence="2" id="KW-1185">Reference proteome</keyword>
<evidence type="ECO:0000313" key="2">
    <source>
        <dbReference type="Proteomes" id="UP000682811"/>
    </source>
</evidence>
<evidence type="ECO:0000313" key="1">
    <source>
        <dbReference type="EMBL" id="GIO49630.1"/>
    </source>
</evidence>
<proteinExistence type="predicted"/>
<dbReference type="Proteomes" id="UP000682811">
    <property type="component" value="Unassembled WGS sequence"/>
</dbReference>